<evidence type="ECO:0000256" key="3">
    <source>
        <dbReference type="ARBA" id="ARBA00023180"/>
    </source>
</evidence>
<feature type="signal peptide" evidence="4">
    <location>
        <begin position="1"/>
        <end position="38"/>
    </location>
</feature>
<dbReference type="InterPro" id="IPR013519">
    <property type="entry name" value="Int_alpha_beta-p"/>
</dbReference>
<dbReference type="InterPro" id="IPR013517">
    <property type="entry name" value="FG-GAP"/>
</dbReference>
<gene>
    <name evidence="5" type="ORF">D5R40_01305</name>
</gene>
<dbReference type="OrthoDB" id="435029at2"/>
<dbReference type="SMART" id="SM00191">
    <property type="entry name" value="Int_alpha"/>
    <property type="match status" value="6"/>
</dbReference>
<evidence type="ECO:0000313" key="6">
    <source>
        <dbReference type="Proteomes" id="UP000269154"/>
    </source>
</evidence>
<dbReference type="InterPro" id="IPR011043">
    <property type="entry name" value="Gal_Oxase/kelch_b-propeller"/>
</dbReference>
<dbReference type="SUPFAM" id="SSF50965">
    <property type="entry name" value="Galactose oxidase, central domain"/>
    <property type="match status" value="1"/>
</dbReference>
<organism evidence="5 6">
    <name type="scientific">Okeania hirsuta</name>
    <dbReference type="NCBI Taxonomy" id="1458930"/>
    <lineage>
        <taxon>Bacteria</taxon>
        <taxon>Bacillati</taxon>
        <taxon>Cyanobacteriota</taxon>
        <taxon>Cyanophyceae</taxon>
        <taxon>Oscillatoriophycideae</taxon>
        <taxon>Oscillatoriales</taxon>
        <taxon>Microcoleaceae</taxon>
        <taxon>Okeania</taxon>
    </lineage>
</organism>
<reference evidence="5 6" key="1">
    <citation type="journal article" date="2018" name="ACS Chem. Biol.">
        <title>Ketoreductase domain dysfunction expands chemodiversity: malyngamide biosynthesis in the cyanobacterium Okeania hirsuta.</title>
        <authorList>
            <person name="Moss N.A."/>
            <person name="Leao T."/>
            <person name="Rankin M."/>
            <person name="McCullough T.M."/>
            <person name="Qu P."/>
            <person name="Korobeynikov A."/>
            <person name="Smith J.L."/>
            <person name="Gerwick L."/>
            <person name="Gerwick W.H."/>
        </authorList>
    </citation>
    <scope>NUCLEOTIDE SEQUENCE [LARGE SCALE GENOMIC DNA]</scope>
    <source>
        <strain evidence="5 6">PAB10Feb10-1</strain>
    </source>
</reference>
<dbReference type="Proteomes" id="UP000269154">
    <property type="component" value="Unassembled WGS sequence"/>
</dbReference>
<dbReference type="PROSITE" id="PS51470">
    <property type="entry name" value="FG_GAP"/>
    <property type="match status" value="2"/>
</dbReference>
<feature type="chain" id="PRO_5017932010" evidence="4">
    <location>
        <begin position="39"/>
        <end position="436"/>
    </location>
</feature>
<accession>A0A3N6Q3M1</accession>
<dbReference type="Pfam" id="PF14312">
    <property type="entry name" value="FG-GAP_2"/>
    <property type="match status" value="7"/>
</dbReference>
<comment type="caution">
    <text evidence="5">The sequence shown here is derived from an EMBL/GenBank/DDBJ whole genome shotgun (WGS) entry which is preliminary data.</text>
</comment>
<keyword evidence="1 4" id="KW-0732">Signal</keyword>
<keyword evidence="6" id="KW-1185">Reference proteome</keyword>
<dbReference type="EMBL" id="RCBY01000003">
    <property type="protein sequence ID" value="RQH57477.1"/>
    <property type="molecule type" value="Genomic_DNA"/>
</dbReference>
<dbReference type="AlphaFoldDB" id="A0A3N6Q3M1"/>
<dbReference type="InterPro" id="IPR013424">
    <property type="entry name" value="Ice-binding_C"/>
</dbReference>
<proteinExistence type="predicted"/>
<dbReference type="Gene3D" id="2.130.10.130">
    <property type="entry name" value="Integrin alpha, N-terminal"/>
    <property type="match status" value="3"/>
</dbReference>
<name>A0A3N6Q3M1_9CYAN</name>
<dbReference type="PANTHER" id="PTHR36220">
    <property type="entry name" value="UNNAMED PRODUCT"/>
    <property type="match status" value="1"/>
</dbReference>
<evidence type="ECO:0000313" key="5">
    <source>
        <dbReference type="EMBL" id="RQH57477.1"/>
    </source>
</evidence>
<dbReference type="PANTHER" id="PTHR36220:SF1">
    <property type="entry name" value="GAMMA TUBULIN COMPLEX COMPONENT C-TERMINAL DOMAIN-CONTAINING PROTEIN"/>
    <property type="match status" value="1"/>
</dbReference>
<dbReference type="RefSeq" id="WP_124154135.1">
    <property type="nucleotide sequence ID" value="NZ_CAWOLW010000223.1"/>
</dbReference>
<dbReference type="InterPro" id="IPR028994">
    <property type="entry name" value="Integrin_alpha_N"/>
</dbReference>
<evidence type="ECO:0000256" key="1">
    <source>
        <dbReference type="ARBA" id="ARBA00022729"/>
    </source>
</evidence>
<sequence>MHNQKQAIKSKATNLNKIGKRASCQLLALLALTAPANAFDLKLTAPDGSERDFFGGSVALRDNLALIGAPLDDDNARNSGSAYLFDTTTGSLLQKFTAPDGSDGDIFGNSVALSDNLALIGAPGDDDKGTDSGSVYLFDTTTGSLLQKFIAPDGFSAGVFGGSLTLRDNLALIGAPGDQENGILSGSAYLFDTSTGSLLQKFTAPDGSDGDIFGFSVALSDNLALIGAPLDNDKGRSSGSTYLFDTTTGSLLQKFTPPDGSEFNFFGNSVALSDRLALIGASGDDDKGRSSGSTYLFDTTTGSLLQKLTAPDGSEFNFFGNSVALSDRLALIGAPGDQDNGENSGSAYLFDITTGSLLQKFTPPDGSDGDFFGGLIALRDNLALIGAPGDQDNGENSGSAYLFTINPQPTPEPSSLLGIAGTVAIAALSRKKQQKK</sequence>
<evidence type="ECO:0000256" key="2">
    <source>
        <dbReference type="ARBA" id="ARBA00022737"/>
    </source>
</evidence>
<protein>
    <submittedName>
        <fullName evidence="5">PEP-CTERM sorting domain-containing protein</fullName>
    </submittedName>
</protein>
<keyword evidence="2" id="KW-0677">Repeat</keyword>
<keyword evidence="3" id="KW-0325">Glycoprotein</keyword>
<dbReference type="NCBIfam" id="TIGR02595">
    <property type="entry name" value="PEP_CTERM"/>
    <property type="match status" value="1"/>
</dbReference>
<evidence type="ECO:0000256" key="4">
    <source>
        <dbReference type="SAM" id="SignalP"/>
    </source>
</evidence>